<name>A0ABQ8Q3I4_9AGAR</name>
<evidence type="ECO:0000313" key="2">
    <source>
        <dbReference type="EMBL" id="KAJ3992266.1"/>
    </source>
</evidence>
<gene>
    <name evidence="2" type="ORF">F5050DRAFT_1858350</name>
</gene>
<protein>
    <submittedName>
        <fullName evidence="2">Uncharacterized protein</fullName>
    </submittedName>
</protein>
<keyword evidence="3" id="KW-1185">Reference proteome</keyword>
<comment type="caution">
    <text evidence="2">The sequence shown here is derived from an EMBL/GenBank/DDBJ whole genome shotgun (WGS) entry which is preliminary data.</text>
</comment>
<feature type="region of interest" description="Disordered" evidence="1">
    <location>
        <begin position="88"/>
        <end position="113"/>
    </location>
</feature>
<sequence length="230" mass="25786">MSRNGYASKNSAKPMELYQSKLETILKTIQKARWTVGDFLYYFSRNEDEDGVPIQGCTRTHSGMLSSFLRGDTKKTSVMIVQEWIKNPMGHPKSEKSSQGAHDEHSHIFSPDKPPEELHFAYPALTSWAAQLVKAELIRTAETMVSEQGGLHTFLSGANDISDQKFGGETLDKARTALEKGQPLFWDYCIAMATSQPQKRKSRAKDAPEGAMAIPRNYRPPEIVSDSHNH</sequence>
<feature type="region of interest" description="Disordered" evidence="1">
    <location>
        <begin position="197"/>
        <end position="230"/>
    </location>
</feature>
<dbReference type="Proteomes" id="UP001163828">
    <property type="component" value="Unassembled WGS sequence"/>
</dbReference>
<dbReference type="EMBL" id="MU790876">
    <property type="protein sequence ID" value="KAJ3992266.1"/>
    <property type="molecule type" value="Genomic_DNA"/>
</dbReference>
<feature type="compositionally biased region" description="Basic and acidic residues" evidence="1">
    <location>
        <begin position="92"/>
        <end position="107"/>
    </location>
</feature>
<reference evidence="2" key="1">
    <citation type="submission" date="2022-08" db="EMBL/GenBank/DDBJ databases">
        <authorList>
            <consortium name="DOE Joint Genome Institute"/>
            <person name="Min B."/>
            <person name="Riley R."/>
            <person name="Sierra-Patev S."/>
            <person name="Naranjo-Ortiz M."/>
            <person name="Looney B."/>
            <person name="Konkel Z."/>
            <person name="Slot J.C."/>
            <person name="Sakamoto Y."/>
            <person name="Steenwyk J.L."/>
            <person name="Rokas A."/>
            <person name="Carro J."/>
            <person name="Camarero S."/>
            <person name="Ferreira P."/>
            <person name="Molpeceres G."/>
            <person name="Ruiz-Duenas F.J."/>
            <person name="Serrano A."/>
            <person name="Henrissat B."/>
            <person name="Drula E."/>
            <person name="Hughes K.W."/>
            <person name="Mata J.L."/>
            <person name="Ishikawa N.K."/>
            <person name="Vargas-Isla R."/>
            <person name="Ushijima S."/>
            <person name="Smith C.A."/>
            <person name="Ahrendt S."/>
            <person name="Andreopoulos W."/>
            <person name="He G."/>
            <person name="Labutti K."/>
            <person name="Lipzen A."/>
            <person name="Ng V."/>
            <person name="Sandor L."/>
            <person name="Barry K."/>
            <person name="Martinez A.T."/>
            <person name="Xiao Y."/>
            <person name="Gibbons J.G."/>
            <person name="Terashima K."/>
            <person name="Hibbett D.S."/>
            <person name="Grigoriev I.V."/>
        </authorList>
    </citation>
    <scope>NUCLEOTIDE SEQUENCE</scope>
    <source>
        <strain evidence="2">TFB10827</strain>
    </source>
</reference>
<evidence type="ECO:0000313" key="3">
    <source>
        <dbReference type="Proteomes" id="UP001163828"/>
    </source>
</evidence>
<evidence type="ECO:0000256" key="1">
    <source>
        <dbReference type="SAM" id="MobiDB-lite"/>
    </source>
</evidence>
<proteinExistence type="predicted"/>
<organism evidence="2 3">
    <name type="scientific">Lentinula boryana</name>
    <dbReference type="NCBI Taxonomy" id="40481"/>
    <lineage>
        <taxon>Eukaryota</taxon>
        <taxon>Fungi</taxon>
        <taxon>Dikarya</taxon>
        <taxon>Basidiomycota</taxon>
        <taxon>Agaricomycotina</taxon>
        <taxon>Agaricomycetes</taxon>
        <taxon>Agaricomycetidae</taxon>
        <taxon>Agaricales</taxon>
        <taxon>Marasmiineae</taxon>
        <taxon>Omphalotaceae</taxon>
        <taxon>Lentinula</taxon>
    </lineage>
</organism>
<accession>A0ABQ8Q3I4</accession>